<proteinExistence type="predicted"/>
<protein>
    <submittedName>
        <fullName evidence="1">Uncharacterized protein</fullName>
    </submittedName>
</protein>
<comment type="caution">
    <text evidence="1">The sequence shown here is derived from an EMBL/GenBank/DDBJ whole genome shotgun (WGS) entry which is preliminary data.</text>
</comment>
<sequence length="222" mass="25156">MIDPLELINRTPLEGLTRGWGREIWILTSWPLPKQGSHASLNQHCSRGIDLLPLDPVGVNAASARHVYSWWQSQFCDISMKSSFAFVRRTWQRRPGVKSYTGISNDMPYPSPVEAAGENEENCECIWISRKGPIATKKIMRQGCSNFAARMLSSNSKFGEKSDNEGQPSFTYHNPMGPKPFHSCGNFQPSHNLVGHQLLQDKHFLNRQIFQNDPLIDLSFPD</sequence>
<evidence type="ECO:0000313" key="1">
    <source>
        <dbReference type="EMBL" id="OMO49799.1"/>
    </source>
</evidence>
<keyword evidence="2" id="KW-1185">Reference proteome</keyword>
<gene>
    <name evidence="1" type="ORF">COLO4_38374</name>
</gene>
<name>A0A1R3FVC1_9ROSI</name>
<dbReference type="Proteomes" id="UP000187203">
    <property type="component" value="Unassembled WGS sequence"/>
</dbReference>
<evidence type="ECO:0000313" key="2">
    <source>
        <dbReference type="Proteomes" id="UP000187203"/>
    </source>
</evidence>
<dbReference type="AlphaFoldDB" id="A0A1R3FVC1"/>
<dbReference type="EMBL" id="AWUE01024773">
    <property type="protein sequence ID" value="OMO49799.1"/>
    <property type="molecule type" value="Genomic_DNA"/>
</dbReference>
<reference evidence="2" key="1">
    <citation type="submission" date="2013-09" db="EMBL/GenBank/DDBJ databases">
        <title>Corchorus olitorius genome sequencing.</title>
        <authorList>
            <person name="Alam M."/>
            <person name="Haque M.S."/>
            <person name="Islam M.S."/>
            <person name="Emdad E.M."/>
            <person name="Islam M.M."/>
            <person name="Ahmed B."/>
            <person name="Halim A."/>
            <person name="Hossen Q.M.M."/>
            <person name="Hossain M.Z."/>
            <person name="Ahmed R."/>
            <person name="Khan M.M."/>
            <person name="Islam R."/>
            <person name="Rashid M.M."/>
            <person name="Khan S.A."/>
            <person name="Rahman M.S."/>
            <person name="Alam M."/>
            <person name="Yahiya A.S."/>
            <person name="Khan M.S."/>
            <person name="Azam M.S."/>
            <person name="Haque T."/>
            <person name="Lashkar M.Z.H."/>
            <person name="Akhand A.I."/>
            <person name="Morshed G."/>
            <person name="Roy S."/>
            <person name="Uddin K.S."/>
            <person name="Rabeya T."/>
            <person name="Hossain A.S."/>
            <person name="Chowdhury A."/>
            <person name="Snigdha A.R."/>
            <person name="Mortoza M.S."/>
            <person name="Matin S.A."/>
            <person name="Hoque S.M.E."/>
            <person name="Islam M.K."/>
            <person name="Roy D.K."/>
            <person name="Haider R."/>
            <person name="Moosa M.M."/>
            <person name="Elias S.M."/>
            <person name="Hasan A.M."/>
            <person name="Jahan S."/>
            <person name="Shafiuddin M."/>
            <person name="Mahmood N."/>
            <person name="Shommy N.S."/>
        </authorList>
    </citation>
    <scope>NUCLEOTIDE SEQUENCE [LARGE SCALE GENOMIC DNA]</scope>
    <source>
        <strain evidence="2">cv. O-4</strain>
    </source>
</reference>
<accession>A0A1R3FVC1</accession>
<organism evidence="1 2">
    <name type="scientific">Corchorus olitorius</name>
    <dbReference type="NCBI Taxonomy" id="93759"/>
    <lineage>
        <taxon>Eukaryota</taxon>
        <taxon>Viridiplantae</taxon>
        <taxon>Streptophyta</taxon>
        <taxon>Embryophyta</taxon>
        <taxon>Tracheophyta</taxon>
        <taxon>Spermatophyta</taxon>
        <taxon>Magnoliopsida</taxon>
        <taxon>eudicotyledons</taxon>
        <taxon>Gunneridae</taxon>
        <taxon>Pentapetalae</taxon>
        <taxon>rosids</taxon>
        <taxon>malvids</taxon>
        <taxon>Malvales</taxon>
        <taxon>Malvaceae</taxon>
        <taxon>Grewioideae</taxon>
        <taxon>Apeibeae</taxon>
        <taxon>Corchorus</taxon>
    </lineage>
</organism>